<feature type="compositionally biased region" description="Polar residues" evidence="1">
    <location>
        <begin position="325"/>
        <end position="335"/>
    </location>
</feature>
<feature type="region of interest" description="Disordered" evidence="1">
    <location>
        <begin position="307"/>
        <end position="337"/>
    </location>
</feature>
<reference evidence="2" key="1">
    <citation type="submission" date="2021-07" db="EMBL/GenBank/DDBJ databases">
        <title>Elsinoe batatas strain:CRI-CJ2 Genome sequencing and assembly.</title>
        <authorList>
            <person name="Huang L."/>
        </authorList>
    </citation>
    <scope>NUCLEOTIDE SEQUENCE</scope>
    <source>
        <strain evidence="2">CRI-CJ2</strain>
    </source>
</reference>
<dbReference type="OrthoDB" id="2163387at2759"/>
<keyword evidence="3" id="KW-1185">Reference proteome</keyword>
<feature type="compositionally biased region" description="Low complexity" evidence="1">
    <location>
        <begin position="163"/>
        <end position="179"/>
    </location>
</feature>
<evidence type="ECO:0000313" key="2">
    <source>
        <dbReference type="EMBL" id="KAG8630280.1"/>
    </source>
</evidence>
<dbReference type="PANTHER" id="PTHR40468">
    <property type="entry name" value="YALI0A15257P"/>
    <property type="match status" value="1"/>
</dbReference>
<sequence length="469" mass="50890">MDDLQFIVDLRGSKLECCLISRHERPGPFALLSRNRLALPNPRQPSEWPSGLYASQSDPLVRPPPVPCVPYLPLQTLSTKALTCTQTSSISITSEDMSSMASEQPDELASRVLRRAQVSKMTRALQSSLALANVKCKHGWENLSLDTIEPRLNQELNKKRPASSTDTISDSSSSISGDHSSVRGLQSSPITLPMFSDDFDRSGDRNVKRLRTGGGGGKTVYPASSSRTGRKSRNAHTVSSWKRSHQLPQSSPLFSSRHVNFANPGHISKLSFISETSTIPDNPLSPELSEDDDTDLPVHSFALQQSMIASSPPRTPPPQRRLVNKESNVSWSRTPRTGEEGADLLMFLATSPTPAATGERAQILAPSTPPTKTTPLPSSIMNTPGNTNLFGFPNTPSNNFNFADFCNVTPSPAQAQWPKTPATAKTPLALSSARRRLNFDTLLPPTTSPSMGRRKETGLGMDLGGELVS</sequence>
<protein>
    <submittedName>
        <fullName evidence="2">Uncharacterized protein</fullName>
    </submittedName>
</protein>
<dbReference type="Proteomes" id="UP000809789">
    <property type="component" value="Unassembled WGS sequence"/>
</dbReference>
<accession>A0A8K0LA24</accession>
<organism evidence="2 3">
    <name type="scientific">Elsinoe batatas</name>
    <dbReference type="NCBI Taxonomy" id="2601811"/>
    <lineage>
        <taxon>Eukaryota</taxon>
        <taxon>Fungi</taxon>
        <taxon>Dikarya</taxon>
        <taxon>Ascomycota</taxon>
        <taxon>Pezizomycotina</taxon>
        <taxon>Dothideomycetes</taxon>
        <taxon>Dothideomycetidae</taxon>
        <taxon>Myriangiales</taxon>
        <taxon>Elsinoaceae</taxon>
        <taxon>Elsinoe</taxon>
    </lineage>
</organism>
<dbReference type="AlphaFoldDB" id="A0A8K0LA24"/>
<evidence type="ECO:0000256" key="1">
    <source>
        <dbReference type="SAM" id="MobiDB-lite"/>
    </source>
</evidence>
<comment type="caution">
    <text evidence="2">The sequence shown here is derived from an EMBL/GenBank/DDBJ whole genome shotgun (WGS) entry which is preliminary data.</text>
</comment>
<feature type="compositionally biased region" description="Polar residues" evidence="1">
    <location>
        <begin position="235"/>
        <end position="252"/>
    </location>
</feature>
<proteinExistence type="predicted"/>
<evidence type="ECO:0000313" key="3">
    <source>
        <dbReference type="Proteomes" id="UP000809789"/>
    </source>
</evidence>
<gene>
    <name evidence="2" type="ORF">KVT40_001899</name>
</gene>
<name>A0A8K0LA24_9PEZI</name>
<feature type="region of interest" description="Disordered" evidence="1">
    <location>
        <begin position="440"/>
        <end position="469"/>
    </location>
</feature>
<feature type="region of interest" description="Disordered" evidence="1">
    <location>
        <begin position="154"/>
        <end position="252"/>
    </location>
</feature>
<feature type="compositionally biased region" description="Basic and acidic residues" evidence="1">
    <location>
        <begin position="198"/>
        <end position="207"/>
    </location>
</feature>
<dbReference type="PANTHER" id="PTHR40468:SF1">
    <property type="entry name" value="TOPOISOMERASE I DAMAGE AFFECTED PROTEIN 11"/>
    <property type="match status" value="1"/>
</dbReference>
<dbReference type="EMBL" id="JAESVG020000002">
    <property type="protein sequence ID" value="KAG8630280.1"/>
    <property type="molecule type" value="Genomic_DNA"/>
</dbReference>